<sequence length="416" mass="43455">MLETVLDLTTALAIGLLIGTERGWRQRDSDDLRQIAGLRTFALAGLLGGLAALLGGHLGVAVWVAVLGAIALLALAGYLGDLRRSGDQGMTSEIALIATFVLGSLAVTDQRLLAAGCAVVVALLLSLKETLHTALKRLTFEELSGAFKLLFISVVLLPVLPNQGYGPWEVFNPYATWWMVVLIAGLGFAAYLAIRLVGARKGLLITALLGGIISSTAMTLTLARLHERRALEPLLASGLLATSALMFPRVMLEIGALNPALLGRLALPLSVATLVYAAGAFYHWRRSRESNSVAGTEAPLRNPFELMPALRFAALLALILFLVEASRRYLGDVGVYLVSLISGLADVDAITLSLARGAQGDLANSVAAQGIALAVLSNSVVKGGLILVAGGKRLALLTLPICAAGLLCAGAVLLAM</sequence>
<evidence type="ECO:0000313" key="5">
    <source>
        <dbReference type="Proteomes" id="UP001163624"/>
    </source>
</evidence>
<dbReference type="PANTHER" id="PTHR39084:SF1">
    <property type="entry name" value="DUF4010 DOMAIN-CONTAINING PROTEIN"/>
    <property type="match status" value="1"/>
</dbReference>
<evidence type="ECO:0000259" key="3">
    <source>
        <dbReference type="Pfam" id="PF13194"/>
    </source>
</evidence>
<feature type="transmembrane region" description="Helical" evidence="1">
    <location>
        <begin position="203"/>
        <end position="222"/>
    </location>
</feature>
<dbReference type="InterPro" id="IPR025105">
    <property type="entry name" value="DUF4010"/>
</dbReference>
<feature type="transmembrane region" description="Helical" evidence="1">
    <location>
        <begin position="143"/>
        <end position="160"/>
    </location>
</feature>
<dbReference type="PANTHER" id="PTHR39084">
    <property type="entry name" value="MEMBRANE PROTEIN-RELATED"/>
    <property type="match status" value="1"/>
</dbReference>
<feature type="transmembrane region" description="Helical" evidence="1">
    <location>
        <begin position="36"/>
        <end position="54"/>
    </location>
</feature>
<dbReference type="EMBL" id="CP113432">
    <property type="protein sequence ID" value="WAI51329.1"/>
    <property type="molecule type" value="Genomic_DNA"/>
</dbReference>
<proteinExistence type="predicted"/>
<reference evidence="4" key="1">
    <citation type="submission" date="2022-11" db="EMBL/GenBank/DDBJ databases">
        <title>Pseudomonas triclosanedens sp. nov., a triclosan degrader isolated from activated sludge.</title>
        <authorList>
            <person name="Yin Y."/>
            <person name="Lu Z."/>
        </authorList>
    </citation>
    <scope>NUCLEOTIDE SEQUENCE</scope>
    <source>
        <strain evidence="4">ZM23</strain>
    </source>
</reference>
<feature type="transmembrane region" description="Helical" evidence="1">
    <location>
        <begin position="304"/>
        <end position="323"/>
    </location>
</feature>
<dbReference type="Pfam" id="PF02308">
    <property type="entry name" value="MgtC"/>
    <property type="match status" value="1"/>
</dbReference>
<feature type="domain" description="MgtC/SapB/SrpB/YhiD N-terminal" evidence="2">
    <location>
        <begin position="8"/>
        <end position="133"/>
    </location>
</feature>
<feature type="transmembrane region" description="Helical" evidence="1">
    <location>
        <begin position="60"/>
        <end position="79"/>
    </location>
</feature>
<feature type="transmembrane region" description="Helical" evidence="1">
    <location>
        <begin position="367"/>
        <end position="387"/>
    </location>
</feature>
<gene>
    <name evidence="4" type="ORF">OU419_08780</name>
</gene>
<evidence type="ECO:0000313" key="4">
    <source>
        <dbReference type="EMBL" id="WAI51329.1"/>
    </source>
</evidence>
<dbReference type="Proteomes" id="UP001163624">
    <property type="component" value="Chromosome"/>
</dbReference>
<accession>A0ABY7A2R0</accession>
<dbReference type="InterPro" id="IPR049177">
    <property type="entry name" value="MgtC_SapB_SrpB_YhiD_N"/>
</dbReference>
<keyword evidence="5" id="KW-1185">Reference proteome</keyword>
<feature type="transmembrane region" description="Helical" evidence="1">
    <location>
        <begin position="175"/>
        <end position="194"/>
    </location>
</feature>
<keyword evidence="1" id="KW-0812">Transmembrane</keyword>
<feature type="transmembrane region" description="Helical" evidence="1">
    <location>
        <begin position="234"/>
        <end position="252"/>
    </location>
</feature>
<feature type="domain" description="DUF4010" evidence="3">
    <location>
        <begin position="181"/>
        <end position="390"/>
    </location>
</feature>
<dbReference type="RefSeq" id="WP_254476684.1">
    <property type="nucleotide sequence ID" value="NZ_CP113432.1"/>
</dbReference>
<feature type="transmembrane region" description="Helical" evidence="1">
    <location>
        <begin position="335"/>
        <end position="355"/>
    </location>
</feature>
<feature type="transmembrane region" description="Helical" evidence="1">
    <location>
        <begin position="264"/>
        <end position="284"/>
    </location>
</feature>
<evidence type="ECO:0000256" key="1">
    <source>
        <dbReference type="SAM" id="Phobius"/>
    </source>
</evidence>
<feature type="transmembrane region" description="Helical" evidence="1">
    <location>
        <begin position="394"/>
        <end position="415"/>
    </location>
</feature>
<keyword evidence="1" id="KW-1133">Transmembrane helix</keyword>
<keyword evidence="1" id="KW-0472">Membrane</keyword>
<name>A0ABY7A2R0_9PSED</name>
<evidence type="ECO:0000259" key="2">
    <source>
        <dbReference type="Pfam" id="PF02308"/>
    </source>
</evidence>
<organism evidence="4 5">
    <name type="scientific">Pseudomonas triclosanedens</name>
    <dbReference type="NCBI Taxonomy" id="2961893"/>
    <lineage>
        <taxon>Bacteria</taxon>
        <taxon>Pseudomonadati</taxon>
        <taxon>Pseudomonadota</taxon>
        <taxon>Gammaproteobacteria</taxon>
        <taxon>Pseudomonadales</taxon>
        <taxon>Pseudomonadaceae</taxon>
        <taxon>Pseudomonas</taxon>
    </lineage>
</organism>
<protein>
    <submittedName>
        <fullName evidence="4">MgtC/SapB family protein</fullName>
    </submittedName>
</protein>
<dbReference type="Pfam" id="PF13194">
    <property type="entry name" value="DUF4010"/>
    <property type="match status" value="1"/>
</dbReference>